<dbReference type="EC" id="2.5.1.30" evidence="7"/>
<evidence type="ECO:0000256" key="3">
    <source>
        <dbReference type="ARBA" id="ARBA00022679"/>
    </source>
</evidence>
<dbReference type="Pfam" id="PF00348">
    <property type="entry name" value="polyprenyl_synt"/>
    <property type="match status" value="1"/>
</dbReference>
<gene>
    <name evidence="7" type="primary">hepT</name>
    <name evidence="7" type="ORF">NCTC10571_00639</name>
</gene>
<dbReference type="InterPro" id="IPR000092">
    <property type="entry name" value="Polyprenyl_synt"/>
</dbReference>
<dbReference type="Proteomes" id="UP000255234">
    <property type="component" value="Unassembled WGS sequence"/>
</dbReference>
<proteinExistence type="inferred from homology"/>
<dbReference type="EMBL" id="UGPP01000001">
    <property type="protein sequence ID" value="STY70501.1"/>
    <property type="molecule type" value="Genomic_DNA"/>
</dbReference>
<evidence type="ECO:0000256" key="2">
    <source>
        <dbReference type="ARBA" id="ARBA00006706"/>
    </source>
</evidence>
<dbReference type="GO" id="GO:0046872">
    <property type="term" value="F:metal ion binding"/>
    <property type="evidence" value="ECO:0007669"/>
    <property type="project" value="UniProtKB-KW"/>
</dbReference>
<organism evidence="7 8">
    <name type="scientific">Megamonas hypermegale</name>
    <dbReference type="NCBI Taxonomy" id="158847"/>
    <lineage>
        <taxon>Bacteria</taxon>
        <taxon>Bacillati</taxon>
        <taxon>Bacillota</taxon>
        <taxon>Negativicutes</taxon>
        <taxon>Selenomonadales</taxon>
        <taxon>Selenomonadaceae</taxon>
        <taxon>Megamonas</taxon>
    </lineage>
</organism>
<protein>
    <submittedName>
        <fullName evidence="7">Heptaprenyl diphosphate synthase component 2</fullName>
        <ecNumber evidence="7">2.5.1.30</ecNumber>
    </submittedName>
</protein>
<evidence type="ECO:0000256" key="1">
    <source>
        <dbReference type="ARBA" id="ARBA00001946"/>
    </source>
</evidence>
<accession>A0A378NQ75</accession>
<dbReference type="Gene3D" id="1.10.600.10">
    <property type="entry name" value="Farnesyl Diphosphate Synthase"/>
    <property type="match status" value="1"/>
</dbReference>
<keyword evidence="4" id="KW-0479">Metal-binding</keyword>
<sequence length="325" mass="35983">MLTKNKMFFIIKKDLSSLENLLHETVTSPVDLITDIGNHLISSGGKRIRPALYLLATKSNPNLDKDYVMPLAMALEMIHTASLVHDDVLDNAATRRGSATANAKWGNNIAVLTGDYLFAKAFAAIAKNDYGTRISERLATIVCDLSEGEILQNHFGYTIPDSIDIYYERIAKKTANFIATSCEIGAIVAKLSAKEVDALREYGYCIGMAFQIVDDILDLTSDSKKIGKPAGNDILQGVITLPVIHAYKHGKNSEELKNIIENRQMSLEELNRAINIVKNSNSIDFARQTVTEFLNRAKNILPDSLPQPVRTSFIEIADFIGSRDY</sequence>
<dbReference type="PANTHER" id="PTHR12001:SF69">
    <property type="entry name" value="ALL TRANS-POLYPRENYL-DIPHOSPHATE SYNTHASE PDSS1"/>
    <property type="match status" value="1"/>
</dbReference>
<comment type="cofactor">
    <cofactor evidence="1">
        <name>Mg(2+)</name>
        <dbReference type="ChEBI" id="CHEBI:18420"/>
    </cofactor>
</comment>
<dbReference type="InterPro" id="IPR008949">
    <property type="entry name" value="Isoprenoid_synthase_dom_sf"/>
</dbReference>
<evidence type="ECO:0000256" key="6">
    <source>
        <dbReference type="RuleBase" id="RU004466"/>
    </source>
</evidence>
<reference evidence="7 8" key="1">
    <citation type="submission" date="2018-06" db="EMBL/GenBank/DDBJ databases">
        <authorList>
            <consortium name="Pathogen Informatics"/>
            <person name="Doyle S."/>
        </authorList>
    </citation>
    <scope>NUCLEOTIDE SEQUENCE [LARGE SCALE GENOMIC DNA]</scope>
    <source>
        <strain evidence="7 8">NCTC10571</strain>
    </source>
</reference>
<evidence type="ECO:0000256" key="4">
    <source>
        <dbReference type="ARBA" id="ARBA00022723"/>
    </source>
</evidence>
<dbReference type="GO" id="GO:0008299">
    <property type="term" value="P:isoprenoid biosynthetic process"/>
    <property type="evidence" value="ECO:0007669"/>
    <property type="project" value="InterPro"/>
</dbReference>
<dbReference type="SFLD" id="SFLDS00005">
    <property type="entry name" value="Isoprenoid_Synthase_Type_I"/>
    <property type="match status" value="1"/>
</dbReference>
<evidence type="ECO:0000313" key="8">
    <source>
        <dbReference type="Proteomes" id="UP000255234"/>
    </source>
</evidence>
<keyword evidence="5" id="KW-0460">Magnesium</keyword>
<dbReference type="RefSeq" id="WP_115151105.1">
    <property type="nucleotide sequence ID" value="NZ_UGPP01000001.1"/>
</dbReference>
<evidence type="ECO:0000256" key="5">
    <source>
        <dbReference type="ARBA" id="ARBA00022842"/>
    </source>
</evidence>
<comment type="similarity">
    <text evidence="2 6">Belongs to the FPP/GGPP synthase family.</text>
</comment>
<keyword evidence="3 6" id="KW-0808">Transferase</keyword>
<dbReference type="STRING" id="1122216.GCA_000423385_01177"/>
<dbReference type="SUPFAM" id="SSF48576">
    <property type="entry name" value="Terpenoid synthases"/>
    <property type="match status" value="1"/>
</dbReference>
<dbReference type="AlphaFoldDB" id="A0A378NQ75"/>
<dbReference type="InterPro" id="IPR033749">
    <property type="entry name" value="Polyprenyl_synt_CS"/>
</dbReference>
<evidence type="ECO:0000313" key="7">
    <source>
        <dbReference type="EMBL" id="STY70501.1"/>
    </source>
</evidence>
<dbReference type="PROSITE" id="PS00723">
    <property type="entry name" value="POLYPRENYL_SYNTHASE_1"/>
    <property type="match status" value="1"/>
</dbReference>
<dbReference type="PROSITE" id="PS00444">
    <property type="entry name" value="POLYPRENYL_SYNTHASE_2"/>
    <property type="match status" value="1"/>
</dbReference>
<dbReference type="CDD" id="cd00685">
    <property type="entry name" value="Trans_IPPS_HT"/>
    <property type="match status" value="1"/>
</dbReference>
<dbReference type="GO" id="GO:0000010">
    <property type="term" value="F:heptaprenyl diphosphate synthase activity"/>
    <property type="evidence" value="ECO:0007669"/>
    <property type="project" value="UniProtKB-EC"/>
</dbReference>
<dbReference type="PANTHER" id="PTHR12001">
    <property type="entry name" value="GERANYLGERANYL PYROPHOSPHATE SYNTHASE"/>
    <property type="match status" value="1"/>
</dbReference>
<name>A0A378NQ75_9FIRM</name>